<accession>A0A0C3S6Y4</accession>
<dbReference type="EMBL" id="KN840577">
    <property type="protein sequence ID" value="KIP04375.1"/>
    <property type="molecule type" value="Genomic_DNA"/>
</dbReference>
<organism evidence="1 2">
    <name type="scientific">Phlebiopsis gigantea (strain 11061_1 CR5-6)</name>
    <name type="common">White-rot fungus</name>
    <name type="synonym">Peniophora gigantea</name>
    <dbReference type="NCBI Taxonomy" id="745531"/>
    <lineage>
        <taxon>Eukaryota</taxon>
        <taxon>Fungi</taxon>
        <taxon>Dikarya</taxon>
        <taxon>Basidiomycota</taxon>
        <taxon>Agaricomycotina</taxon>
        <taxon>Agaricomycetes</taxon>
        <taxon>Polyporales</taxon>
        <taxon>Phanerochaetaceae</taxon>
        <taxon>Phlebiopsis</taxon>
    </lineage>
</organism>
<dbReference type="OrthoDB" id="2786563at2759"/>
<dbReference type="HOGENOM" id="CLU_078307_0_0_1"/>
<evidence type="ECO:0000313" key="1">
    <source>
        <dbReference type="EMBL" id="KIP04375.1"/>
    </source>
</evidence>
<protein>
    <recommendedName>
        <fullName evidence="3">F-box domain-containing protein</fullName>
    </recommendedName>
</protein>
<dbReference type="AlphaFoldDB" id="A0A0C3S6Y4"/>
<evidence type="ECO:0000313" key="2">
    <source>
        <dbReference type="Proteomes" id="UP000053257"/>
    </source>
</evidence>
<reference evidence="1 2" key="1">
    <citation type="journal article" date="2014" name="PLoS Genet.">
        <title>Analysis of the Phlebiopsis gigantea genome, transcriptome and secretome provides insight into its pioneer colonization strategies of wood.</title>
        <authorList>
            <person name="Hori C."/>
            <person name="Ishida T."/>
            <person name="Igarashi K."/>
            <person name="Samejima M."/>
            <person name="Suzuki H."/>
            <person name="Master E."/>
            <person name="Ferreira P."/>
            <person name="Ruiz-Duenas F.J."/>
            <person name="Held B."/>
            <person name="Canessa P."/>
            <person name="Larrondo L.F."/>
            <person name="Schmoll M."/>
            <person name="Druzhinina I.S."/>
            <person name="Kubicek C.P."/>
            <person name="Gaskell J.A."/>
            <person name="Kersten P."/>
            <person name="St John F."/>
            <person name="Glasner J."/>
            <person name="Sabat G."/>
            <person name="Splinter BonDurant S."/>
            <person name="Syed K."/>
            <person name="Yadav J."/>
            <person name="Mgbeahuruike A.C."/>
            <person name="Kovalchuk A."/>
            <person name="Asiegbu F.O."/>
            <person name="Lackner G."/>
            <person name="Hoffmeister D."/>
            <person name="Rencoret J."/>
            <person name="Gutierrez A."/>
            <person name="Sun H."/>
            <person name="Lindquist E."/>
            <person name="Barry K."/>
            <person name="Riley R."/>
            <person name="Grigoriev I.V."/>
            <person name="Henrissat B."/>
            <person name="Kues U."/>
            <person name="Berka R.M."/>
            <person name="Martinez A.T."/>
            <person name="Covert S.F."/>
            <person name="Blanchette R.A."/>
            <person name="Cullen D."/>
        </authorList>
    </citation>
    <scope>NUCLEOTIDE SEQUENCE [LARGE SCALE GENOMIC DNA]</scope>
    <source>
        <strain evidence="1 2">11061_1 CR5-6</strain>
    </source>
</reference>
<gene>
    <name evidence="1" type="ORF">PHLGIDRAFT_120792</name>
</gene>
<name>A0A0C3S6Y4_PHLG1</name>
<evidence type="ECO:0008006" key="3">
    <source>
        <dbReference type="Google" id="ProtNLM"/>
    </source>
</evidence>
<dbReference type="Proteomes" id="UP000053257">
    <property type="component" value="Unassembled WGS sequence"/>
</dbReference>
<sequence>MGAVHHYHSLAFPEEIIPEILNYNLRVSHTEFFGRGCYDTINRRREIRKLAPAAPPPCSAALLVCKRWLRIGTPLLYESVKLSKLRDTKAVLGAGGFGRALGDLAKYLYNAEHLFILPDVQSRESITGLHLVLLELNLRTLKIEHKRAIVNRNTDYINGLLQHSIRHYWPNLKQIALDTATNITTGLVGALRDAPGVEEFVLTESVVALWMSNGILERIMENPSLERVVCHDKPFLPANEASIRERLTLPKEMKAKIHFVSVLEDTPVTLGPLPRRTPEMIWCREYHLRKNWGPGGGINGWPNTQFLDF</sequence>
<keyword evidence="2" id="KW-1185">Reference proteome</keyword>
<proteinExistence type="predicted"/>